<dbReference type="AlphaFoldDB" id="A0A0H5AIQ8"/>
<dbReference type="InterPro" id="IPR013321">
    <property type="entry name" value="Arc_rbn_hlx_hlx"/>
</dbReference>
<dbReference type="Pfam" id="PF03869">
    <property type="entry name" value="Arc"/>
    <property type="match status" value="1"/>
</dbReference>
<protein>
    <recommendedName>
        <fullName evidence="1">Arc-like DNA binding domain-containing protein</fullName>
    </recommendedName>
</protein>
<gene>
    <name evidence="2" type="ORF">AA957_06960</name>
</gene>
<sequence>MSTNHYDSRTADKFVVRLPSGLRADIEASANAADRSMNSVFVQAVRQYLDGQNRQTCIKNRSCEAGFFMAAI</sequence>
<feature type="domain" description="Arc-like DNA binding" evidence="1">
    <location>
        <begin position="8"/>
        <end position="49"/>
    </location>
</feature>
<dbReference type="Proteomes" id="UP000036608">
    <property type="component" value="Chromosome"/>
</dbReference>
<evidence type="ECO:0000259" key="1">
    <source>
        <dbReference type="Pfam" id="PF03869"/>
    </source>
</evidence>
<dbReference type="InterPro" id="IPR005569">
    <property type="entry name" value="Arc_DNA-bd_dom"/>
</dbReference>
<evidence type="ECO:0000313" key="2">
    <source>
        <dbReference type="EMBL" id="AKS10133.1"/>
    </source>
</evidence>
<dbReference type="SUPFAM" id="SSF47598">
    <property type="entry name" value="Ribbon-helix-helix"/>
    <property type="match status" value="1"/>
</dbReference>
<dbReference type="GO" id="GO:0003677">
    <property type="term" value="F:DNA binding"/>
    <property type="evidence" value="ECO:0007669"/>
    <property type="project" value="InterPro"/>
</dbReference>
<dbReference type="Gene3D" id="1.10.1220.10">
    <property type="entry name" value="Met repressor-like"/>
    <property type="match status" value="1"/>
</dbReference>
<accession>A0A0H5AIQ8</accession>
<name>A0A0H5AIQ8_9PSED</name>
<organism evidence="2 3">
    <name type="scientific">Pseudomonas trivialis</name>
    <dbReference type="NCBI Taxonomy" id="200450"/>
    <lineage>
        <taxon>Bacteria</taxon>
        <taxon>Pseudomonadati</taxon>
        <taxon>Pseudomonadota</taxon>
        <taxon>Gammaproteobacteria</taxon>
        <taxon>Pseudomonadales</taxon>
        <taxon>Pseudomonadaceae</taxon>
        <taxon>Pseudomonas</taxon>
    </lineage>
</organism>
<dbReference type="KEGG" id="ptv:AA957_06960"/>
<evidence type="ECO:0000313" key="3">
    <source>
        <dbReference type="Proteomes" id="UP000036608"/>
    </source>
</evidence>
<dbReference type="EMBL" id="CP011507">
    <property type="protein sequence ID" value="AKS10133.1"/>
    <property type="molecule type" value="Genomic_DNA"/>
</dbReference>
<reference evidence="2 3" key="1">
    <citation type="journal article" date="2015" name="Genome Announc.">
        <title>Complete Genome Sequence of the Rhizobacterium Pseudomonas trivialis Strain IHBB745 with Multiple Plant Growth-Promoting Activities and Tolerance to Desiccation and Alkalinity.</title>
        <authorList>
            <person name="Gulati A."/>
            <person name="Swarnkar M.K."/>
            <person name="Vyas P."/>
            <person name="Rahi P."/>
            <person name="Thakur R."/>
            <person name="Thakur N."/>
            <person name="Singh A.K."/>
        </authorList>
    </citation>
    <scope>NUCLEOTIDE SEQUENCE [LARGE SCALE GENOMIC DNA]</scope>
    <source>
        <strain evidence="3">745</strain>
    </source>
</reference>
<dbReference type="InterPro" id="IPR010985">
    <property type="entry name" value="Ribbon_hlx_hlx"/>
</dbReference>
<proteinExistence type="predicted"/>
<dbReference type="GO" id="GO:0006355">
    <property type="term" value="P:regulation of DNA-templated transcription"/>
    <property type="evidence" value="ECO:0007669"/>
    <property type="project" value="InterPro"/>
</dbReference>
<dbReference type="PATRIC" id="fig|200450.3.peg.1442"/>
<dbReference type="OrthoDB" id="7029768at2"/>
<reference evidence="3" key="2">
    <citation type="submission" date="2015-05" db="EMBL/GenBank/DDBJ databases">
        <authorList>
            <person name="Swarnkar M.K."/>
            <person name="Vyas P."/>
            <person name="Rahi P."/>
            <person name="Thakur R."/>
            <person name="Thakur N."/>
            <person name="Singh A.K."/>
            <person name="Gulati A."/>
        </authorList>
    </citation>
    <scope>NUCLEOTIDE SEQUENCE [LARGE SCALE GENOMIC DNA]</scope>
    <source>
        <strain evidence="3">745</strain>
    </source>
</reference>